<proteinExistence type="predicted"/>
<dbReference type="InterPro" id="IPR010664">
    <property type="entry name" value="LipoPS_assembly_LptC-rel"/>
</dbReference>
<protein>
    <recommendedName>
        <fullName evidence="8">Lipopolysaccharide export system protein LptC</fullName>
    </recommendedName>
</protein>
<evidence type="ECO:0000256" key="4">
    <source>
        <dbReference type="ARBA" id="ARBA00022989"/>
    </source>
</evidence>
<keyword evidence="2" id="KW-0997">Cell inner membrane</keyword>
<dbReference type="GO" id="GO:0005886">
    <property type="term" value="C:plasma membrane"/>
    <property type="evidence" value="ECO:0007669"/>
    <property type="project" value="InterPro"/>
</dbReference>
<organism evidence="7">
    <name type="scientific">hydrothermal vent metagenome</name>
    <dbReference type="NCBI Taxonomy" id="652676"/>
    <lineage>
        <taxon>unclassified sequences</taxon>
        <taxon>metagenomes</taxon>
        <taxon>ecological metagenomes</taxon>
    </lineage>
</organism>
<dbReference type="AlphaFoldDB" id="A0A3B0ZUK0"/>
<feature type="transmembrane region" description="Helical" evidence="6">
    <location>
        <begin position="7"/>
        <end position="24"/>
    </location>
</feature>
<dbReference type="GO" id="GO:0015221">
    <property type="term" value="F:lipopolysaccharide transmembrane transporter activity"/>
    <property type="evidence" value="ECO:0007669"/>
    <property type="project" value="InterPro"/>
</dbReference>
<name>A0A3B0ZUK0_9ZZZZ</name>
<evidence type="ECO:0000256" key="2">
    <source>
        <dbReference type="ARBA" id="ARBA00022519"/>
    </source>
</evidence>
<keyword evidence="5 6" id="KW-0472">Membrane</keyword>
<dbReference type="NCBIfam" id="TIGR04409">
    <property type="entry name" value="LptC_YrbK"/>
    <property type="match status" value="1"/>
</dbReference>
<dbReference type="InterPro" id="IPR052363">
    <property type="entry name" value="LPS_export_LptC"/>
</dbReference>
<evidence type="ECO:0008006" key="8">
    <source>
        <dbReference type="Google" id="ProtNLM"/>
    </source>
</evidence>
<keyword evidence="3 6" id="KW-0812">Transmembrane</keyword>
<dbReference type="GO" id="GO:0017089">
    <property type="term" value="F:glycolipid transfer activity"/>
    <property type="evidence" value="ECO:0007669"/>
    <property type="project" value="TreeGrafter"/>
</dbReference>
<keyword evidence="4 6" id="KW-1133">Transmembrane helix</keyword>
<dbReference type="EMBL" id="UOFP01000285">
    <property type="protein sequence ID" value="VAW89689.1"/>
    <property type="molecule type" value="Genomic_DNA"/>
</dbReference>
<evidence type="ECO:0000256" key="5">
    <source>
        <dbReference type="ARBA" id="ARBA00023136"/>
    </source>
</evidence>
<dbReference type="PANTHER" id="PTHR37481:SF1">
    <property type="entry name" value="LIPOPOLYSACCHARIDE EXPORT SYSTEM PROTEIN LPTC"/>
    <property type="match status" value="1"/>
</dbReference>
<dbReference type="Gene3D" id="2.60.450.10">
    <property type="entry name" value="Lipopolysaccharide (LPS) transport protein A like domain"/>
    <property type="match status" value="1"/>
</dbReference>
<reference evidence="7" key="1">
    <citation type="submission" date="2018-06" db="EMBL/GenBank/DDBJ databases">
        <authorList>
            <person name="Zhirakovskaya E."/>
        </authorList>
    </citation>
    <scope>NUCLEOTIDE SEQUENCE</scope>
</reference>
<sequence>MLIRKQYLMVGAGLLVVAIIGWFSQEVLESQDEVNLVMEHQSDFHMRGLKLYVSGDDGSAKYHLSARSLVHFPLSDTMTLEIPQIVVYRQGQPAWVMAAEQGTLKNREQQLDLRQGVSLYKGDSNNSPLRLETDSLLIDLAKKQASSVADILLQQHNVGELRGRGLLLDLQQNRLQLQSQVRVRYENY</sequence>
<dbReference type="PANTHER" id="PTHR37481">
    <property type="entry name" value="LIPOPOLYSACCHARIDE EXPORT SYSTEM PROTEIN LPTC"/>
    <property type="match status" value="1"/>
</dbReference>
<dbReference type="GO" id="GO:0030288">
    <property type="term" value="C:outer membrane-bounded periplasmic space"/>
    <property type="evidence" value="ECO:0007669"/>
    <property type="project" value="TreeGrafter"/>
</dbReference>
<gene>
    <name evidence="7" type="ORF">MNBD_GAMMA18-1672</name>
</gene>
<keyword evidence="1" id="KW-1003">Cell membrane</keyword>
<evidence type="ECO:0000256" key="1">
    <source>
        <dbReference type="ARBA" id="ARBA00022475"/>
    </source>
</evidence>
<dbReference type="Pfam" id="PF06835">
    <property type="entry name" value="LptC"/>
    <property type="match status" value="1"/>
</dbReference>
<accession>A0A3B0ZUK0</accession>
<dbReference type="InterPro" id="IPR026265">
    <property type="entry name" value="LptC"/>
</dbReference>
<evidence type="ECO:0000256" key="3">
    <source>
        <dbReference type="ARBA" id="ARBA00022692"/>
    </source>
</evidence>
<evidence type="ECO:0000313" key="7">
    <source>
        <dbReference type="EMBL" id="VAW89689.1"/>
    </source>
</evidence>
<evidence type="ECO:0000256" key="6">
    <source>
        <dbReference type="SAM" id="Phobius"/>
    </source>
</evidence>